<protein>
    <submittedName>
        <fullName evidence="2">Uncharacterized protein</fullName>
    </submittedName>
</protein>
<dbReference type="EMBL" id="CADCUQ010000953">
    <property type="protein sequence ID" value="CAA9440423.1"/>
    <property type="molecule type" value="Genomic_DNA"/>
</dbReference>
<gene>
    <name evidence="2" type="ORF">AVDCRST_MAG64-4110</name>
</gene>
<feature type="compositionally biased region" description="Basic and acidic residues" evidence="1">
    <location>
        <begin position="73"/>
        <end position="84"/>
    </location>
</feature>
<accession>A0A6J4QD76</accession>
<feature type="compositionally biased region" description="Low complexity" evidence="1">
    <location>
        <begin position="165"/>
        <end position="177"/>
    </location>
</feature>
<evidence type="ECO:0000256" key="1">
    <source>
        <dbReference type="SAM" id="MobiDB-lite"/>
    </source>
</evidence>
<sequence length="274" mass="29141">DENRPANAARAGRPHRGRRPGDGPPARRHHRARRRRHGQAPPADGRAGRARRGRRLALDTHPGAGRGAHARVGRGDPRRADRRAVRGLGRVEPGDRPAAARARAADGVVGRRPALHPHPPAARGRRQLVREPDRPAVPAGRRDRPFPLHNLSADGAGGDQRDRLVPPARAGAVRRPGPAGGAHPDERDRLAARRGAAGRRGRQGRPAAEPAAADGADPAAGGPRPQGRRPAARDQPAHGQGPHRAGVPALRRVQPPRADAAVRRRRRRGRGGAV</sequence>
<feature type="region of interest" description="Disordered" evidence="1">
    <location>
        <begin position="1"/>
        <end position="274"/>
    </location>
</feature>
<proteinExistence type="predicted"/>
<feature type="non-terminal residue" evidence="2">
    <location>
        <position position="1"/>
    </location>
</feature>
<feature type="compositionally biased region" description="Low complexity" evidence="1">
    <location>
        <begin position="1"/>
        <end position="11"/>
    </location>
</feature>
<evidence type="ECO:0000313" key="2">
    <source>
        <dbReference type="EMBL" id="CAA9440423.1"/>
    </source>
</evidence>
<feature type="compositionally biased region" description="Low complexity" evidence="1">
    <location>
        <begin position="204"/>
        <end position="229"/>
    </location>
</feature>
<feature type="compositionally biased region" description="Basic residues" evidence="1">
    <location>
        <begin position="263"/>
        <end position="274"/>
    </location>
</feature>
<dbReference type="AlphaFoldDB" id="A0A6J4QD76"/>
<name>A0A6J4QD76_9BACT</name>
<feature type="non-terminal residue" evidence="2">
    <location>
        <position position="274"/>
    </location>
</feature>
<feature type="compositionally biased region" description="Basic and acidic residues" evidence="1">
    <location>
        <begin position="128"/>
        <end position="146"/>
    </location>
</feature>
<organism evidence="2">
    <name type="scientific">uncultured Phycisphaerae bacterium</name>
    <dbReference type="NCBI Taxonomy" id="904963"/>
    <lineage>
        <taxon>Bacteria</taxon>
        <taxon>Pseudomonadati</taxon>
        <taxon>Planctomycetota</taxon>
        <taxon>Phycisphaerae</taxon>
        <taxon>environmental samples</taxon>
    </lineage>
</organism>
<feature type="compositionally biased region" description="Basic residues" evidence="1">
    <location>
        <begin position="26"/>
        <end position="38"/>
    </location>
</feature>
<feature type="compositionally biased region" description="Low complexity" evidence="1">
    <location>
        <begin position="86"/>
        <end position="112"/>
    </location>
</feature>
<reference evidence="2" key="1">
    <citation type="submission" date="2020-02" db="EMBL/GenBank/DDBJ databases">
        <authorList>
            <person name="Meier V. D."/>
        </authorList>
    </citation>
    <scope>NUCLEOTIDE SEQUENCE</scope>
    <source>
        <strain evidence="2">AVDCRST_MAG64</strain>
    </source>
</reference>